<sequence>MQLDIQQIMRLLPHTFPFLLVDRVSDCNPGRDITAVKNVSINEPFFEGHFRDNPIMPGVLIIEAMAQASMLCIVGDTPKTETASRGVYFMAIDSAKFRKVVTPGDVLVLKSCVAHRRGRSCRFECKALVEDAVVSEAQILAMLTE</sequence>
<dbReference type="PANTHER" id="PTHR30272">
    <property type="entry name" value="3-HYDROXYACYL-[ACYL-CARRIER-PROTEIN] DEHYDRATASE"/>
    <property type="match status" value="1"/>
</dbReference>
<dbReference type="EMBL" id="CP046391">
    <property type="protein sequence ID" value="QJC27867.1"/>
    <property type="molecule type" value="Genomic_DNA"/>
</dbReference>
<comment type="subcellular location">
    <subcellularLocation>
        <location evidence="1 9">Cytoplasm</location>
    </subcellularLocation>
</comment>
<evidence type="ECO:0000256" key="5">
    <source>
        <dbReference type="ARBA" id="ARBA00022556"/>
    </source>
</evidence>
<evidence type="ECO:0000313" key="10">
    <source>
        <dbReference type="EMBL" id="QJC27867.1"/>
    </source>
</evidence>
<dbReference type="Gene3D" id="3.10.129.10">
    <property type="entry name" value="Hotdog Thioesterase"/>
    <property type="match status" value="1"/>
</dbReference>
<dbReference type="Proteomes" id="UP000500930">
    <property type="component" value="Chromosome"/>
</dbReference>
<evidence type="ECO:0000256" key="1">
    <source>
        <dbReference type="ARBA" id="ARBA00004496"/>
    </source>
</evidence>
<dbReference type="EC" id="4.2.1.59" evidence="9"/>
<protein>
    <recommendedName>
        <fullName evidence="9">3-hydroxyacyl-[acyl-carrier-protein] dehydratase FabZ</fullName>
        <ecNumber evidence="9">4.2.1.59</ecNumber>
    </recommendedName>
    <alternativeName>
        <fullName evidence="9">(3R)-hydroxymyristoyl-[acyl-carrier-protein] dehydratase</fullName>
        <shortName evidence="9">(3R)-hydroxymyristoyl-ACP dehydrase</shortName>
    </alternativeName>
    <alternativeName>
        <fullName evidence="9">Beta-hydroxyacyl-ACP dehydratase</fullName>
    </alternativeName>
</protein>
<dbReference type="RefSeq" id="WP_169193464.1">
    <property type="nucleotide sequence ID" value="NZ_CP046391.1"/>
</dbReference>
<comment type="catalytic activity">
    <reaction evidence="9">
        <text>a (3R)-hydroxyacyl-[ACP] = a (2E)-enoyl-[ACP] + H2O</text>
        <dbReference type="Rhea" id="RHEA:13097"/>
        <dbReference type="Rhea" id="RHEA-COMP:9925"/>
        <dbReference type="Rhea" id="RHEA-COMP:9945"/>
        <dbReference type="ChEBI" id="CHEBI:15377"/>
        <dbReference type="ChEBI" id="CHEBI:78784"/>
        <dbReference type="ChEBI" id="CHEBI:78827"/>
        <dbReference type="EC" id="4.2.1.59"/>
    </reaction>
</comment>
<name>A0A858PZ75_9RICK</name>
<keyword evidence="11" id="KW-1185">Reference proteome</keyword>
<dbReference type="NCBIfam" id="TIGR01750">
    <property type="entry name" value="fabZ"/>
    <property type="match status" value="1"/>
</dbReference>
<dbReference type="Pfam" id="PF07977">
    <property type="entry name" value="FabA"/>
    <property type="match status" value="1"/>
</dbReference>
<accession>A0A858PZ75</accession>
<evidence type="ECO:0000256" key="8">
    <source>
        <dbReference type="ARBA" id="ARBA00025049"/>
    </source>
</evidence>
<dbReference type="KEGG" id="aplt:ANPL_04105"/>
<dbReference type="InterPro" id="IPR013114">
    <property type="entry name" value="FabA_FabZ"/>
</dbReference>
<dbReference type="GO" id="GO:0019171">
    <property type="term" value="F:(3R)-hydroxyacyl-[acyl-carrier-protein] dehydratase activity"/>
    <property type="evidence" value="ECO:0007669"/>
    <property type="project" value="UniProtKB-EC"/>
</dbReference>
<dbReference type="GO" id="GO:0006633">
    <property type="term" value="P:fatty acid biosynthetic process"/>
    <property type="evidence" value="ECO:0007669"/>
    <property type="project" value="UniProtKB-UniRule"/>
</dbReference>
<dbReference type="InterPro" id="IPR029069">
    <property type="entry name" value="HotDog_dom_sf"/>
</dbReference>
<evidence type="ECO:0000256" key="4">
    <source>
        <dbReference type="ARBA" id="ARBA00022516"/>
    </source>
</evidence>
<dbReference type="SUPFAM" id="SSF54637">
    <property type="entry name" value="Thioesterase/thiol ester dehydrase-isomerase"/>
    <property type="match status" value="1"/>
</dbReference>
<keyword evidence="5 9" id="KW-0441">Lipid A biosynthesis</keyword>
<gene>
    <name evidence="9 10" type="primary">fabZ</name>
    <name evidence="10" type="ORF">ANPL_04105</name>
</gene>
<dbReference type="GO" id="GO:0016020">
    <property type="term" value="C:membrane"/>
    <property type="evidence" value="ECO:0007669"/>
    <property type="project" value="GOC"/>
</dbReference>
<proteinExistence type="inferred from homology"/>
<dbReference type="AlphaFoldDB" id="A0A858PZ75"/>
<evidence type="ECO:0000256" key="2">
    <source>
        <dbReference type="ARBA" id="ARBA00009174"/>
    </source>
</evidence>
<organism evidence="10 11">
    <name type="scientific">Anaplasma platys</name>
    <dbReference type="NCBI Taxonomy" id="949"/>
    <lineage>
        <taxon>Bacteria</taxon>
        <taxon>Pseudomonadati</taxon>
        <taxon>Pseudomonadota</taxon>
        <taxon>Alphaproteobacteria</taxon>
        <taxon>Rickettsiales</taxon>
        <taxon>Anaplasmataceae</taxon>
        <taxon>Anaplasma</taxon>
    </lineage>
</organism>
<dbReference type="PANTHER" id="PTHR30272:SF1">
    <property type="entry name" value="3-HYDROXYACYL-[ACYL-CARRIER-PROTEIN] DEHYDRATASE"/>
    <property type="match status" value="1"/>
</dbReference>
<dbReference type="NCBIfam" id="NF000582">
    <property type="entry name" value="PRK00006.1"/>
    <property type="match status" value="1"/>
</dbReference>
<comment type="function">
    <text evidence="8 9">Involved in unsaturated fatty acids biosynthesis. Catalyzes the dehydration of short chain beta-hydroxyacyl-ACPs and long chain saturated and unsaturated beta-hydroxyacyl-ACPs.</text>
</comment>
<evidence type="ECO:0000313" key="11">
    <source>
        <dbReference type="Proteomes" id="UP000500930"/>
    </source>
</evidence>
<dbReference type="FunFam" id="3.10.129.10:FF:000001">
    <property type="entry name" value="3-hydroxyacyl-[acyl-carrier-protein] dehydratase FabZ"/>
    <property type="match status" value="1"/>
</dbReference>
<reference evidence="10 11" key="1">
    <citation type="journal article" date="2020" name="Pathogens">
        <title>First Whole Genome Sequence of Anaplasma platys, an Obligate Intracellular Rickettsial Pathogen of Dogs.</title>
        <authorList>
            <person name="Llanes A."/>
            <person name="Rajeev S."/>
        </authorList>
    </citation>
    <scope>NUCLEOTIDE SEQUENCE [LARGE SCALE GENOMIC DNA]</scope>
    <source>
        <strain evidence="10 11">S3</strain>
    </source>
</reference>
<keyword evidence="6 9" id="KW-0443">Lipid metabolism</keyword>
<dbReference type="CDD" id="cd01288">
    <property type="entry name" value="FabZ"/>
    <property type="match status" value="1"/>
</dbReference>
<evidence type="ECO:0000256" key="9">
    <source>
        <dbReference type="HAMAP-Rule" id="MF_00406"/>
    </source>
</evidence>
<dbReference type="GO" id="GO:0009245">
    <property type="term" value="P:lipid A biosynthetic process"/>
    <property type="evidence" value="ECO:0007669"/>
    <property type="project" value="UniProtKB-UniRule"/>
</dbReference>
<dbReference type="GO" id="GO:0005737">
    <property type="term" value="C:cytoplasm"/>
    <property type="evidence" value="ECO:0007669"/>
    <property type="project" value="UniProtKB-SubCell"/>
</dbReference>
<feature type="active site" evidence="9">
    <location>
        <position position="49"/>
    </location>
</feature>
<keyword evidence="7 9" id="KW-0456">Lyase</keyword>
<dbReference type="HAMAP" id="MF_00406">
    <property type="entry name" value="FabZ"/>
    <property type="match status" value="1"/>
</dbReference>
<keyword evidence="3 9" id="KW-0963">Cytoplasm</keyword>
<evidence type="ECO:0000256" key="6">
    <source>
        <dbReference type="ARBA" id="ARBA00023098"/>
    </source>
</evidence>
<keyword evidence="4 9" id="KW-0444">Lipid biosynthesis</keyword>
<evidence type="ECO:0000256" key="7">
    <source>
        <dbReference type="ARBA" id="ARBA00023239"/>
    </source>
</evidence>
<evidence type="ECO:0000256" key="3">
    <source>
        <dbReference type="ARBA" id="ARBA00022490"/>
    </source>
</evidence>
<dbReference type="InterPro" id="IPR010084">
    <property type="entry name" value="FabZ"/>
</dbReference>
<comment type="similarity">
    <text evidence="2 9">Belongs to the thioester dehydratase family. FabZ subfamily.</text>
</comment>